<gene>
    <name evidence="3" type="ORF">GTK07_12870</name>
</gene>
<dbReference type="EMBL" id="JAAAMI010000006">
    <property type="protein sequence ID" value="NDV44219.1"/>
    <property type="molecule type" value="Genomic_DNA"/>
</dbReference>
<dbReference type="Gene3D" id="3.40.50.1820">
    <property type="entry name" value="alpha/beta hydrolase"/>
    <property type="match status" value="1"/>
</dbReference>
<protein>
    <submittedName>
        <fullName evidence="3">Alpha/beta fold hydrolase</fullName>
    </submittedName>
</protein>
<dbReference type="InterPro" id="IPR022742">
    <property type="entry name" value="Hydrolase_4"/>
</dbReference>
<dbReference type="PANTHER" id="PTHR43265">
    <property type="entry name" value="ESTERASE ESTD"/>
    <property type="match status" value="1"/>
</dbReference>
<organism evidence="3 4">
    <name type="scientific">Flagellimonas sediminis</name>
    <dbReference type="NCBI Taxonomy" id="2696468"/>
    <lineage>
        <taxon>Bacteria</taxon>
        <taxon>Pseudomonadati</taxon>
        <taxon>Bacteroidota</taxon>
        <taxon>Flavobacteriia</taxon>
        <taxon>Flavobacteriales</taxon>
        <taxon>Flavobacteriaceae</taxon>
        <taxon>Flagellimonas</taxon>
    </lineage>
</organism>
<dbReference type="SUPFAM" id="SSF53474">
    <property type="entry name" value="alpha/beta-Hydrolases"/>
    <property type="match status" value="1"/>
</dbReference>
<dbReference type="PANTHER" id="PTHR43265:SF1">
    <property type="entry name" value="ESTERASE ESTD"/>
    <property type="match status" value="1"/>
</dbReference>
<evidence type="ECO:0000313" key="3">
    <source>
        <dbReference type="EMBL" id="NDV44219.1"/>
    </source>
</evidence>
<dbReference type="AlphaFoldDB" id="A0A6I5KWN4"/>
<proteinExistence type="predicted"/>
<keyword evidence="3" id="KW-0378">Hydrolase</keyword>
<feature type="domain" description="Serine aminopeptidase S33" evidence="2">
    <location>
        <begin position="61"/>
        <end position="309"/>
    </location>
</feature>
<dbReference type="GO" id="GO:0052689">
    <property type="term" value="F:carboxylic ester hydrolase activity"/>
    <property type="evidence" value="ECO:0007669"/>
    <property type="project" value="TreeGrafter"/>
</dbReference>
<dbReference type="RefSeq" id="WP_163635659.1">
    <property type="nucleotide sequence ID" value="NZ_JAAAMI010000006.1"/>
</dbReference>
<accession>A0A6I5KWN4</accession>
<sequence length="354" mass="40058">MLAKKSKLLSANFFLLWAVGSVFGQLTTNYAEEEAYFLHDRDTIFGKLILPKKKVKNGYPVILFVHGSGPEDYSSSNLYRPLWERFTEAGFACFSWDKPGVGSSQGNWFQQSIEDRAEIVLEAYHFLEQHEKIDRNKIGLWGISQAGWVIPKVTETRIPAFAIVVSGPVTTAMDQEIYRLRSNLQANGFKPAAVDSAVTYTNQVKELVGGQRPFVDFDALQKEARKHGWSSFVITGDEGIYQYLKVILKGDQAPNIENLTCPVLAIWGENDLLVPSVASSEHYRNTMKKIGNKKATIVIVPQADHTLTFNISGKSEETIERRKTFEKEPEKIFAPGYLDLMTEWLKKLKWSLKP</sequence>
<keyword evidence="4" id="KW-1185">Reference proteome</keyword>
<comment type="caution">
    <text evidence="3">The sequence shown here is derived from an EMBL/GenBank/DDBJ whole genome shotgun (WGS) entry which is preliminary data.</text>
</comment>
<keyword evidence="1" id="KW-0732">Signal</keyword>
<evidence type="ECO:0000313" key="4">
    <source>
        <dbReference type="Proteomes" id="UP000468707"/>
    </source>
</evidence>
<dbReference type="Proteomes" id="UP000468707">
    <property type="component" value="Unassembled WGS sequence"/>
</dbReference>
<evidence type="ECO:0000259" key="2">
    <source>
        <dbReference type="Pfam" id="PF12146"/>
    </source>
</evidence>
<dbReference type="InterPro" id="IPR053145">
    <property type="entry name" value="AB_hydrolase_Est10"/>
</dbReference>
<dbReference type="Pfam" id="PF12146">
    <property type="entry name" value="Hydrolase_4"/>
    <property type="match status" value="1"/>
</dbReference>
<evidence type="ECO:0000256" key="1">
    <source>
        <dbReference type="SAM" id="SignalP"/>
    </source>
</evidence>
<feature type="chain" id="PRO_5026169383" evidence="1">
    <location>
        <begin position="25"/>
        <end position="354"/>
    </location>
</feature>
<name>A0A6I5KWN4_9FLAO</name>
<feature type="signal peptide" evidence="1">
    <location>
        <begin position="1"/>
        <end position="24"/>
    </location>
</feature>
<reference evidence="3 4" key="1">
    <citation type="submission" date="2020-01" db="EMBL/GenBank/DDBJ databases">
        <title>Muricauda sediminis sp.nov. 40Bstr401.</title>
        <authorList>
            <person name="Xue Z."/>
            <person name="Zhu S."/>
            <person name="Ren N."/>
            <person name="Chen T."/>
            <person name="Chen X."/>
            <person name="Chen J."/>
            <person name="Yang J."/>
        </authorList>
    </citation>
    <scope>NUCLEOTIDE SEQUENCE [LARGE SCALE GENOMIC DNA]</scope>
    <source>
        <strain evidence="3 4">40Bstr401</strain>
    </source>
</reference>
<dbReference type="InterPro" id="IPR029058">
    <property type="entry name" value="AB_hydrolase_fold"/>
</dbReference>